<keyword evidence="3" id="KW-1185">Reference proteome</keyword>
<evidence type="ECO:0000313" key="2">
    <source>
        <dbReference type="EMBL" id="KAJ3509777.1"/>
    </source>
</evidence>
<dbReference type="Proteomes" id="UP001148786">
    <property type="component" value="Unassembled WGS sequence"/>
</dbReference>
<comment type="caution">
    <text evidence="2">The sequence shown here is derived from an EMBL/GenBank/DDBJ whole genome shotgun (WGS) entry which is preliminary data.</text>
</comment>
<protein>
    <submittedName>
        <fullName evidence="2">Uncharacterized protein</fullName>
    </submittedName>
</protein>
<evidence type="ECO:0000256" key="1">
    <source>
        <dbReference type="SAM" id="MobiDB-lite"/>
    </source>
</evidence>
<dbReference type="EMBL" id="JANKHO010000452">
    <property type="protein sequence ID" value="KAJ3509777.1"/>
    <property type="molecule type" value="Genomic_DNA"/>
</dbReference>
<sequence>MHLVPKICDLVAPPATRLAKSCPAGMTAATGTLPPPYVDQLFHLVEDEDELEIALVFDFVLLDELDVSTVLFDALLLPALPPELLAPLPLPFRRSSLKSRTANWRRKETKKGHEHGRALMLDEIEGEE</sequence>
<accession>A0A9W8MVZ2</accession>
<feature type="compositionally biased region" description="Basic residues" evidence="1">
    <location>
        <begin position="103"/>
        <end position="114"/>
    </location>
</feature>
<gene>
    <name evidence="2" type="ORF">NLJ89_g5036</name>
</gene>
<proteinExistence type="predicted"/>
<name>A0A9W8MVZ2_9AGAR</name>
<organism evidence="2 3">
    <name type="scientific">Agrocybe chaxingu</name>
    <dbReference type="NCBI Taxonomy" id="84603"/>
    <lineage>
        <taxon>Eukaryota</taxon>
        <taxon>Fungi</taxon>
        <taxon>Dikarya</taxon>
        <taxon>Basidiomycota</taxon>
        <taxon>Agaricomycotina</taxon>
        <taxon>Agaricomycetes</taxon>
        <taxon>Agaricomycetidae</taxon>
        <taxon>Agaricales</taxon>
        <taxon>Agaricineae</taxon>
        <taxon>Strophariaceae</taxon>
        <taxon>Agrocybe</taxon>
    </lineage>
</organism>
<reference evidence="2" key="1">
    <citation type="submission" date="2022-07" db="EMBL/GenBank/DDBJ databases">
        <title>Genome Sequence of Agrocybe chaxingu.</title>
        <authorList>
            <person name="Buettner E."/>
        </authorList>
    </citation>
    <scope>NUCLEOTIDE SEQUENCE</scope>
    <source>
        <strain evidence="2">MP-N11</strain>
    </source>
</reference>
<evidence type="ECO:0000313" key="3">
    <source>
        <dbReference type="Proteomes" id="UP001148786"/>
    </source>
</evidence>
<dbReference type="AlphaFoldDB" id="A0A9W8MVZ2"/>
<feature type="region of interest" description="Disordered" evidence="1">
    <location>
        <begin position="103"/>
        <end position="128"/>
    </location>
</feature>